<dbReference type="CDD" id="cd10951">
    <property type="entry name" value="CE4_ClCDA_like"/>
    <property type="match status" value="1"/>
</dbReference>
<evidence type="ECO:0000313" key="10">
    <source>
        <dbReference type="Proteomes" id="UP000268093"/>
    </source>
</evidence>
<keyword evidence="10" id="KW-1185">Reference proteome</keyword>
<evidence type="ECO:0000256" key="4">
    <source>
        <dbReference type="ARBA" id="ARBA00022801"/>
    </source>
</evidence>
<keyword evidence="3 6" id="KW-0732">Signal</keyword>
<reference evidence="9 10" key="1">
    <citation type="journal article" date="2018" name="New Phytol.">
        <title>Phylogenomics of Endogonaceae and evolution of mycorrhizas within Mucoromycota.</title>
        <authorList>
            <person name="Chang Y."/>
            <person name="Desiro A."/>
            <person name="Na H."/>
            <person name="Sandor L."/>
            <person name="Lipzen A."/>
            <person name="Clum A."/>
            <person name="Barry K."/>
            <person name="Grigoriev I.V."/>
            <person name="Martin F.M."/>
            <person name="Stajich J.E."/>
            <person name="Smith M.E."/>
            <person name="Bonito G."/>
            <person name="Spatafora J.W."/>
        </authorList>
    </citation>
    <scope>NUCLEOTIDE SEQUENCE [LARGE SCALE GENOMIC DNA]</scope>
    <source>
        <strain evidence="9 10">GMNB39</strain>
    </source>
</reference>
<feature type="signal peptide" evidence="6">
    <location>
        <begin position="1"/>
        <end position="23"/>
    </location>
</feature>
<dbReference type="SUPFAM" id="SSF88713">
    <property type="entry name" value="Glycoside hydrolase/deacetylase"/>
    <property type="match status" value="1"/>
</dbReference>
<dbReference type="OrthoDB" id="2125469at2759"/>
<evidence type="ECO:0000259" key="7">
    <source>
        <dbReference type="PROSITE" id="PS51677"/>
    </source>
</evidence>
<dbReference type="InterPro" id="IPR018392">
    <property type="entry name" value="LysM"/>
</dbReference>
<sequence>MKFFTILGVAAAFVVICAPETLAAPAATCPKTYTLLPTKGTTVASKAKITEKVLAQLNPKYDCKKIKVGDKLCVQAVGSKAPSSVQSSAAPKCFSWHTISSGESCWSISKDAGITQDNLVKYNPGLNCSTIQPGQKICTAISSAAPSKASTGPTTTPTAFHCTSYYSVKKNDTCWSIWTAFGQTEDKFMANNPGIQCKGLQLGQQVCVATAAGPAPSSASKSSSGATPTPTGKWGCTKLHAIGKDETCWAISQAAKLTLDTFLSYNPGLDCRFLNAGVNVCIAQGAGGSPPPPIPIYTCTKKGTFAITFDDGPYNFTDALLDYLDTQSLKVTFFINGKNFGNIYDYAKTLKKAFDRGHQIAHHTWSHANISTLNEAALRSEITQLEVALRKIIGCIPTYFRPPFGAYNADNLRVLGAMGYKVVVWDVDSEDWLVENLKKEQTNYQNAIKGTTPADSGHISLQHDPHKITSQQLAPWAVDYVKKLGYKVTTVGDCLGDSDPKNWYRP</sequence>
<feature type="chain" id="PRO_5019026541" description="NodB homology domain-containing protein" evidence="6">
    <location>
        <begin position="24"/>
        <end position="506"/>
    </location>
</feature>
<keyword evidence="5" id="KW-0119">Carbohydrate metabolism</keyword>
<dbReference type="Gene3D" id="3.20.20.370">
    <property type="entry name" value="Glycoside hydrolase/deacetylase"/>
    <property type="match status" value="1"/>
</dbReference>
<name>A0A433DIJ5_9FUNG</name>
<dbReference type="Proteomes" id="UP000268093">
    <property type="component" value="Unassembled WGS sequence"/>
</dbReference>
<accession>A0A433DIJ5</accession>
<dbReference type="InterPro" id="IPR002509">
    <property type="entry name" value="NODB_dom"/>
</dbReference>
<dbReference type="CDD" id="cd00118">
    <property type="entry name" value="LysM"/>
    <property type="match status" value="3"/>
</dbReference>
<feature type="domain" description="LysM" evidence="8">
    <location>
        <begin position="164"/>
        <end position="208"/>
    </location>
</feature>
<evidence type="ECO:0000256" key="5">
    <source>
        <dbReference type="ARBA" id="ARBA00023277"/>
    </source>
</evidence>
<evidence type="ECO:0008006" key="11">
    <source>
        <dbReference type="Google" id="ProtNLM"/>
    </source>
</evidence>
<evidence type="ECO:0000256" key="3">
    <source>
        <dbReference type="ARBA" id="ARBA00022729"/>
    </source>
</evidence>
<evidence type="ECO:0000259" key="8">
    <source>
        <dbReference type="PROSITE" id="PS51782"/>
    </source>
</evidence>
<dbReference type="PROSITE" id="PS51782">
    <property type="entry name" value="LYSM"/>
    <property type="match status" value="3"/>
</dbReference>
<dbReference type="GO" id="GO:0005975">
    <property type="term" value="P:carbohydrate metabolic process"/>
    <property type="evidence" value="ECO:0007669"/>
    <property type="project" value="InterPro"/>
</dbReference>
<dbReference type="InterPro" id="IPR036779">
    <property type="entry name" value="LysM_dom_sf"/>
</dbReference>
<evidence type="ECO:0000256" key="1">
    <source>
        <dbReference type="ARBA" id="ARBA00001941"/>
    </source>
</evidence>
<dbReference type="GO" id="GO:0016810">
    <property type="term" value="F:hydrolase activity, acting on carbon-nitrogen (but not peptide) bonds"/>
    <property type="evidence" value="ECO:0007669"/>
    <property type="project" value="InterPro"/>
</dbReference>
<dbReference type="PROSITE" id="PS51677">
    <property type="entry name" value="NODB"/>
    <property type="match status" value="1"/>
</dbReference>
<dbReference type="GO" id="GO:0046872">
    <property type="term" value="F:metal ion binding"/>
    <property type="evidence" value="ECO:0007669"/>
    <property type="project" value="UniProtKB-KW"/>
</dbReference>
<dbReference type="SMART" id="SM00257">
    <property type="entry name" value="LysM"/>
    <property type="match status" value="4"/>
</dbReference>
<dbReference type="PANTHER" id="PTHR46471:SF4">
    <property type="entry name" value="CHITIN DEACETYLASE"/>
    <property type="match status" value="1"/>
</dbReference>
<feature type="domain" description="LysM" evidence="8">
    <location>
        <begin position="95"/>
        <end position="139"/>
    </location>
</feature>
<protein>
    <recommendedName>
        <fullName evidence="11">NodB homology domain-containing protein</fullName>
    </recommendedName>
</protein>
<evidence type="ECO:0000313" key="9">
    <source>
        <dbReference type="EMBL" id="RUP50673.1"/>
    </source>
</evidence>
<feature type="domain" description="LysM" evidence="8">
    <location>
        <begin position="238"/>
        <end position="282"/>
    </location>
</feature>
<dbReference type="Gene3D" id="3.10.350.10">
    <property type="entry name" value="LysM domain"/>
    <property type="match status" value="4"/>
</dbReference>
<comment type="cofactor">
    <cofactor evidence="1">
        <name>Co(2+)</name>
        <dbReference type="ChEBI" id="CHEBI:48828"/>
    </cofactor>
</comment>
<dbReference type="PANTHER" id="PTHR46471">
    <property type="entry name" value="CHITIN DEACETYLASE"/>
    <property type="match status" value="1"/>
</dbReference>
<proteinExistence type="predicted"/>
<organism evidence="9 10">
    <name type="scientific">Jimgerdemannia flammicorona</name>
    <dbReference type="NCBI Taxonomy" id="994334"/>
    <lineage>
        <taxon>Eukaryota</taxon>
        <taxon>Fungi</taxon>
        <taxon>Fungi incertae sedis</taxon>
        <taxon>Mucoromycota</taxon>
        <taxon>Mucoromycotina</taxon>
        <taxon>Endogonomycetes</taxon>
        <taxon>Endogonales</taxon>
        <taxon>Endogonaceae</taxon>
        <taxon>Jimgerdemannia</taxon>
    </lineage>
</organism>
<dbReference type="EMBL" id="RBNI01001262">
    <property type="protein sequence ID" value="RUP50673.1"/>
    <property type="molecule type" value="Genomic_DNA"/>
</dbReference>
<evidence type="ECO:0000256" key="2">
    <source>
        <dbReference type="ARBA" id="ARBA00022723"/>
    </source>
</evidence>
<feature type="domain" description="NodB homology" evidence="7">
    <location>
        <begin position="303"/>
        <end position="489"/>
    </location>
</feature>
<keyword evidence="4" id="KW-0378">Hydrolase</keyword>
<comment type="caution">
    <text evidence="9">The sequence shown here is derived from an EMBL/GenBank/DDBJ whole genome shotgun (WGS) entry which is preliminary data.</text>
</comment>
<dbReference type="AlphaFoldDB" id="A0A433DIJ5"/>
<evidence type="ECO:0000256" key="6">
    <source>
        <dbReference type="SAM" id="SignalP"/>
    </source>
</evidence>
<keyword evidence="2" id="KW-0479">Metal-binding</keyword>
<dbReference type="Pfam" id="PF01522">
    <property type="entry name" value="Polysacc_deac_1"/>
    <property type="match status" value="1"/>
</dbReference>
<dbReference type="SUPFAM" id="SSF54106">
    <property type="entry name" value="LysM domain"/>
    <property type="match status" value="3"/>
</dbReference>
<gene>
    <name evidence="9" type="ORF">BC936DRAFT_138171</name>
</gene>
<dbReference type="InterPro" id="IPR011330">
    <property type="entry name" value="Glyco_hydro/deAcase_b/a-brl"/>
</dbReference>
<dbReference type="Pfam" id="PF01476">
    <property type="entry name" value="LysM"/>
    <property type="match status" value="4"/>
</dbReference>